<evidence type="ECO:0000313" key="5">
    <source>
        <dbReference type="Proteomes" id="UP000886523"/>
    </source>
</evidence>
<protein>
    <recommendedName>
        <fullName evidence="3">AB hydrolase-1 domain-containing protein</fullName>
    </recommendedName>
</protein>
<comment type="caution">
    <text evidence="4">The sequence shown here is derived from an EMBL/GenBank/DDBJ whole genome shotgun (WGS) entry which is preliminary data.</text>
</comment>
<evidence type="ECO:0000313" key="4">
    <source>
        <dbReference type="EMBL" id="KAF9520766.1"/>
    </source>
</evidence>
<dbReference type="GO" id="GO:0035965">
    <property type="term" value="P:cardiolipin acyl-chain remodeling"/>
    <property type="evidence" value="ECO:0007669"/>
    <property type="project" value="TreeGrafter"/>
</dbReference>
<proteinExistence type="inferred from homology"/>
<feature type="compositionally biased region" description="Polar residues" evidence="2">
    <location>
        <begin position="235"/>
        <end position="251"/>
    </location>
</feature>
<dbReference type="PANTHER" id="PTHR42886:SF29">
    <property type="entry name" value="PUMMELIG, ISOFORM A"/>
    <property type="match status" value="1"/>
</dbReference>
<sequence length="439" mass="49284">MASNIKPSREIPSTTLESFKFWWGSNDKAGAMSEDRLFSRLPFYTPSWDKNSTPSGDITASVSKVELSTPKRFLNTLSILPTLSDKDNSASAHTQAPVPSATVVLPGYGAGIGFFYLNFPSLASWVRRRRTPVYAVDWLGMGRSARVPFSVKAKREDNVGRATEAEAFFIDALEEWRIKQGLEQMALIGHSLGAYLSAAYALRYPDRVSRLILLSPCGIPQNKDAMDADSESNDSDSVNAPSIRSSSVDSATRQEIKNQRAAFKARRKDFAQNPNKVLRFFFWAWETGLSPFQFVRSTLFWGPMLVGRYSSRRFPHLPEEDVRDLHEYLWHITSAKGSGEYSISHILTPSIGAYARYPLVERIDKLKVPVTFVYGDHDWMDPEGGRESVKRLKAASNPDANIYVVKDAGHHVYLDNPSVVDELILRELDRVPQRPSTPV</sequence>
<evidence type="ECO:0000256" key="2">
    <source>
        <dbReference type="SAM" id="MobiDB-lite"/>
    </source>
</evidence>
<dbReference type="GO" id="GO:0006654">
    <property type="term" value="P:phosphatidic acid biosynthetic process"/>
    <property type="evidence" value="ECO:0007669"/>
    <property type="project" value="TreeGrafter"/>
</dbReference>
<dbReference type="Proteomes" id="UP000886523">
    <property type="component" value="Unassembled WGS sequence"/>
</dbReference>
<reference evidence="4" key="1">
    <citation type="journal article" date="2020" name="Nat. Commun.">
        <title>Large-scale genome sequencing of mycorrhizal fungi provides insights into the early evolution of symbiotic traits.</title>
        <authorList>
            <person name="Miyauchi S."/>
            <person name="Kiss E."/>
            <person name="Kuo A."/>
            <person name="Drula E."/>
            <person name="Kohler A."/>
            <person name="Sanchez-Garcia M."/>
            <person name="Morin E."/>
            <person name="Andreopoulos B."/>
            <person name="Barry K.W."/>
            <person name="Bonito G."/>
            <person name="Buee M."/>
            <person name="Carver A."/>
            <person name="Chen C."/>
            <person name="Cichocki N."/>
            <person name="Clum A."/>
            <person name="Culley D."/>
            <person name="Crous P.W."/>
            <person name="Fauchery L."/>
            <person name="Girlanda M."/>
            <person name="Hayes R.D."/>
            <person name="Keri Z."/>
            <person name="LaButti K."/>
            <person name="Lipzen A."/>
            <person name="Lombard V."/>
            <person name="Magnuson J."/>
            <person name="Maillard F."/>
            <person name="Murat C."/>
            <person name="Nolan M."/>
            <person name="Ohm R.A."/>
            <person name="Pangilinan J."/>
            <person name="Pereira M.F."/>
            <person name="Perotto S."/>
            <person name="Peter M."/>
            <person name="Pfister S."/>
            <person name="Riley R."/>
            <person name="Sitrit Y."/>
            <person name="Stielow J.B."/>
            <person name="Szollosi G."/>
            <person name="Zifcakova L."/>
            <person name="Stursova M."/>
            <person name="Spatafora J.W."/>
            <person name="Tedersoo L."/>
            <person name="Vaario L.M."/>
            <person name="Yamada A."/>
            <person name="Yan M."/>
            <person name="Wang P."/>
            <person name="Xu J."/>
            <person name="Bruns T."/>
            <person name="Baldrian P."/>
            <person name="Vilgalys R."/>
            <person name="Dunand C."/>
            <person name="Henrissat B."/>
            <person name="Grigoriev I.V."/>
            <person name="Hibbett D."/>
            <person name="Nagy L.G."/>
            <person name="Martin F.M."/>
        </authorList>
    </citation>
    <scope>NUCLEOTIDE SEQUENCE</scope>
    <source>
        <strain evidence="4">UP504</strain>
    </source>
</reference>
<dbReference type="GO" id="GO:0004623">
    <property type="term" value="F:phospholipase A2 activity"/>
    <property type="evidence" value="ECO:0007669"/>
    <property type="project" value="TreeGrafter"/>
</dbReference>
<feature type="region of interest" description="Disordered" evidence="2">
    <location>
        <begin position="223"/>
        <end position="254"/>
    </location>
</feature>
<dbReference type="GO" id="GO:0005743">
    <property type="term" value="C:mitochondrial inner membrane"/>
    <property type="evidence" value="ECO:0007669"/>
    <property type="project" value="TreeGrafter"/>
</dbReference>
<dbReference type="InterPro" id="IPR029058">
    <property type="entry name" value="AB_hydrolase_fold"/>
</dbReference>
<organism evidence="4 5">
    <name type="scientific">Hydnum rufescens UP504</name>
    <dbReference type="NCBI Taxonomy" id="1448309"/>
    <lineage>
        <taxon>Eukaryota</taxon>
        <taxon>Fungi</taxon>
        <taxon>Dikarya</taxon>
        <taxon>Basidiomycota</taxon>
        <taxon>Agaricomycotina</taxon>
        <taxon>Agaricomycetes</taxon>
        <taxon>Cantharellales</taxon>
        <taxon>Hydnaceae</taxon>
        <taxon>Hydnum</taxon>
    </lineage>
</organism>
<accession>A0A9P6BAU3</accession>
<dbReference type="EMBL" id="MU128910">
    <property type="protein sequence ID" value="KAF9520766.1"/>
    <property type="molecule type" value="Genomic_DNA"/>
</dbReference>
<dbReference type="Pfam" id="PF00561">
    <property type="entry name" value="Abhydrolase_1"/>
    <property type="match status" value="1"/>
</dbReference>
<name>A0A9P6BAU3_9AGAM</name>
<dbReference type="OrthoDB" id="7457040at2759"/>
<dbReference type="GO" id="GO:0042171">
    <property type="term" value="F:lysophosphatidic acid acyltransferase activity"/>
    <property type="evidence" value="ECO:0007669"/>
    <property type="project" value="TreeGrafter"/>
</dbReference>
<dbReference type="AlphaFoldDB" id="A0A9P6BAU3"/>
<keyword evidence="5" id="KW-1185">Reference proteome</keyword>
<dbReference type="SUPFAM" id="SSF53474">
    <property type="entry name" value="alpha/beta-Hydrolases"/>
    <property type="match status" value="1"/>
</dbReference>
<dbReference type="Gene3D" id="3.40.50.1820">
    <property type="entry name" value="alpha/beta hydrolase"/>
    <property type="match status" value="1"/>
</dbReference>
<gene>
    <name evidence="4" type="ORF">BS47DRAFT_1286696</name>
</gene>
<feature type="domain" description="AB hydrolase-1" evidence="3">
    <location>
        <begin position="103"/>
        <end position="417"/>
    </location>
</feature>
<evidence type="ECO:0000256" key="1">
    <source>
        <dbReference type="ARBA" id="ARBA00038097"/>
    </source>
</evidence>
<comment type="similarity">
    <text evidence="1">Belongs to the peptidase S33 family. ABHD4/ABHD5 subfamily.</text>
</comment>
<evidence type="ECO:0000259" key="3">
    <source>
        <dbReference type="Pfam" id="PF00561"/>
    </source>
</evidence>
<dbReference type="GO" id="GO:0055088">
    <property type="term" value="P:lipid homeostasis"/>
    <property type="evidence" value="ECO:0007669"/>
    <property type="project" value="TreeGrafter"/>
</dbReference>
<dbReference type="PANTHER" id="PTHR42886">
    <property type="entry name" value="RE40534P-RELATED"/>
    <property type="match status" value="1"/>
</dbReference>
<dbReference type="InterPro" id="IPR000073">
    <property type="entry name" value="AB_hydrolase_1"/>
</dbReference>